<dbReference type="InterPro" id="IPR036691">
    <property type="entry name" value="Endo/exonu/phosph_ase_sf"/>
</dbReference>
<dbReference type="PANTHER" id="PTHR41349">
    <property type="match status" value="1"/>
</dbReference>
<dbReference type="SUPFAM" id="SSF56219">
    <property type="entry name" value="DNase I-like"/>
    <property type="match status" value="1"/>
</dbReference>
<sequence>MDRRLVSTTNGGLGILIDFSRSGFISLFFKILMQTYTNTNRSIGVRIALGSGHLISFWSVHLDYKSFGPYAANNKMVTSLDQILTGENPKEGAGEDEYVNFEANPQMQHWLSKSEMIPVILAGDFNSPSHIDWTEETIDKHGNWAVEWPATKILDNMGFIDSFRAVHPNISSVPGW</sequence>
<evidence type="ECO:0008006" key="3">
    <source>
        <dbReference type="Google" id="ProtNLM"/>
    </source>
</evidence>
<dbReference type="Gene3D" id="3.60.10.10">
    <property type="entry name" value="Endonuclease/exonuclease/phosphatase"/>
    <property type="match status" value="1"/>
</dbReference>
<dbReference type="PANTHER" id="PTHR41349:SF1">
    <property type="entry name" value="PROTEIN CBG08683"/>
    <property type="match status" value="1"/>
</dbReference>
<reference evidence="2" key="2">
    <citation type="journal article" date="2016" name="Sci. Rep.">
        <title>Dictyocaulus viviparus genome, variome and transcriptome elucidate lungworm biology and support future intervention.</title>
        <authorList>
            <person name="McNulty S.N."/>
            <person name="Strube C."/>
            <person name="Rosa B.A."/>
            <person name="Martin J.C."/>
            <person name="Tyagi R."/>
            <person name="Choi Y.J."/>
            <person name="Wang Q."/>
            <person name="Hallsworth Pepin K."/>
            <person name="Zhang X."/>
            <person name="Ozersky P."/>
            <person name="Wilson R.K."/>
            <person name="Sternberg P.W."/>
            <person name="Gasser R.B."/>
            <person name="Mitreva M."/>
        </authorList>
    </citation>
    <scope>NUCLEOTIDE SEQUENCE [LARGE SCALE GENOMIC DNA]</scope>
    <source>
        <strain evidence="2">HannoverDv2000</strain>
    </source>
</reference>
<reference evidence="1 2" key="1">
    <citation type="submission" date="2013-11" db="EMBL/GenBank/DDBJ databases">
        <title>Draft genome of the bovine lungworm Dictyocaulus viviparus.</title>
        <authorList>
            <person name="Mitreva M."/>
        </authorList>
    </citation>
    <scope>NUCLEOTIDE SEQUENCE [LARGE SCALE GENOMIC DNA]</scope>
    <source>
        <strain evidence="1 2">HannoverDv2000</strain>
    </source>
</reference>
<dbReference type="AlphaFoldDB" id="A0A0D8Y5S7"/>
<name>A0A0D8Y5S7_DICVI</name>
<dbReference type="Proteomes" id="UP000053766">
    <property type="component" value="Unassembled WGS sequence"/>
</dbReference>
<dbReference type="EMBL" id="KN716169">
    <property type="protein sequence ID" value="KJH52188.1"/>
    <property type="molecule type" value="Genomic_DNA"/>
</dbReference>
<accession>A0A0D8Y5S7</accession>
<keyword evidence="2" id="KW-1185">Reference proteome</keyword>
<dbReference type="OrthoDB" id="276515at2759"/>
<protein>
    <recommendedName>
        <fullName evidence="3">Endonuclease/exonuclease/phosphatase domain-containing protein</fullName>
    </recommendedName>
</protein>
<gene>
    <name evidence="1" type="ORF">DICVIV_01653</name>
</gene>
<proteinExistence type="predicted"/>
<evidence type="ECO:0000313" key="2">
    <source>
        <dbReference type="Proteomes" id="UP000053766"/>
    </source>
</evidence>
<organism evidence="1 2">
    <name type="scientific">Dictyocaulus viviparus</name>
    <name type="common">Bovine lungworm</name>
    <dbReference type="NCBI Taxonomy" id="29172"/>
    <lineage>
        <taxon>Eukaryota</taxon>
        <taxon>Metazoa</taxon>
        <taxon>Ecdysozoa</taxon>
        <taxon>Nematoda</taxon>
        <taxon>Chromadorea</taxon>
        <taxon>Rhabditida</taxon>
        <taxon>Rhabditina</taxon>
        <taxon>Rhabditomorpha</taxon>
        <taxon>Strongyloidea</taxon>
        <taxon>Metastrongylidae</taxon>
        <taxon>Dictyocaulus</taxon>
    </lineage>
</organism>
<evidence type="ECO:0000313" key="1">
    <source>
        <dbReference type="EMBL" id="KJH52188.1"/>
    </source>
</evidence>